<accession>A0A9W4U1J5</accession>
<keyword evidence="1" id="KW-1133">Transmembrane helix</keyword>
<keyword evidence="1" id="KW-0812">Transmembrane</keyword>
<feature type="transmembrane region" description="Helical" evidence="1">
    <location>
        <begin position="577"/>
        <end position="602"/>
    </location>
</feature>
<proteinExistence type="predicted"/>
<evidence type="ECO:0000256" key="1">
    <source>
        <dbReference type="SAM" id="Phobius"/>
    </source>
</evidence>
<organism evidence="2 3">
    <name type="scientific">Periconia digitata</name>
    <dbReference type="NCBI Taxonomy" id="1303443"/>
    <lineage>
        <taxon>Eukaryota</taxon>
        <taxon>Fungi</taxon>
        <taxon>Dikarya</taxon>
        <taxon>Ascomycota</taxon>
        <taxon>Pezizomycotina</taxon>
        <taxon>Dothideomycetes</taxon>
        <taxon>Pleosporomycetidae</taxon>
        <taxon>Pleosporales</taxon>
        <taxon>Massarineae</taxon>
        <taxon>Periconiaceae</taxon>
        <taxon>Periconia</taxon>
    </lineage>
</organism>
<gene>
    <name evidence="2" type="ORF">PDIGIT_LOCUS288</name>
</gene>
<sequence>MSDEVATGFWYNWEHGKFRGATLTLPTTVGLVLVSFLTLWVQFAGACFWRVLCFVIHQIRSSTAPHSGLFHQQQIILRNSVTAPNALWSFARSAVAWRGRSKAIFRDTLPLLITAICTIGFFSTASLLSSKITSLSSNQALLKSESCGFPKDMINVRNTSTTSLNSSELLDFNALVIMGRLTLSKSMTYARTCYASQNAFTSAECSNFVQPILVGVNSSVVDNTSCPFGNNACAEAAVRYDSGHIHSNIDLGLNSPRNEALTMRRVTTCAPINATRYATEWRDNVPEAFGRGATNTSVKLYEFGRSLLGSEGDGPDKKRVINCDATYLGFVTNETTFCVSKFMKTYFQQAYTIRASTVYQDNADVSDFFPIPDFQVPNADVTLISIFTQAKYIDTVNDTLFSAQNTEQRGDVKFALPSNDLSVLGCTEQYQLCNAATEKCTELAGLYKIKSTLESDALKLTRYQTASANILWKTAWGMALQWACEVLSDSLLLAQDSLFTAKSQTSAPLQDGHWQREAWQLHNMSLAVMQRRVYEHASPGNFTVRPGVYSTTQLATPQDAESRDLCKRQKTRSNSSISISVMGMSIILIVGALFILLDWFFIQQIFWFRSFSHERSSKKADWTSGGTLQLQRQVLESRGVQGWKATTQDMAFPVLLENERVFRHLGLRDEGTAGLPHIDTGYGTRRRSAMMHSAHNGDVEYVALSDFDKGLGKKI</sequence>
<comment type="caution">
    <text evidence="2">The sequence shown here is derived from an EMBL/GenBank/DDBJ whole genome shotgun (WGS) entry which is preliminary data.</text>
</comment>
<evidence type="ECO:0000313" key="3">
    <source>
        <dbReference type="Proteomes" id="UP001152607"/>
    </source>
</evidence>
<feature type="transmembrane region" description="Helical" evidence="1">
    <location>
        <begin position="108"/>
        <end position="128"/>
    </location>
</feature>
<keyword evidence="1" id="KW-0472">Membrane</keyword>
<feature type="transmembrane region" description="Helical" evidence="1">
    <location>
        <begin position="29"/>
        <end position="52"/>
    </location>
</feature>
<keyword evidence="3" id="KW-1185">Reference proteome</keyword>
<dbReference type="EMBL" id="CAOQHR010000001">
    <property type="protein sequence ID" value="CAI6232924.1"/>
    <property type="molecule type" value="Genomic_DNA"/>
</dbReference>
<dbReference type="AlphaFoldDB" id="A0A9W4U1J5"/>
<reference evidence="2" key="1">
    <citation type="submission" date="2023-01" db="EMBL/GenBank/DDBJ databases">
        <authorList>
            <person name="Van Ghelder C."/>
            <person name="Rancurel C."/>
        </authorList>
    </citation>
    <scope>NUCLEOTIDE SEQUENCE</scope>
    <source>
        <strain evidence="2">CNCM I-4278</strain>
    </source>
</reference>
<dbReference type="Proteomes" id="UP001152607">
    <property type="component" value="Unassembled WGS sequence"/>
</dbReference>
<evidence type="ECO:0000313" key="2">
    <source>
        <dbReference type="EMBL" id="CAI6232924.1"/>
    </source>
</evidence>
<name>A0A9W4U1J5_9PLEO</name>
<dbReference type="OrthoDB" id="3540210at2759"/>
<protein>
    <submittedName>
        <fullName evidence="2">Uncharacterized protein</fullName>
    </submittedName>
</protein>